<feature type="region of interest" description="Disordered" evidence="1">
    <location>
        <begin position="139"/>
        <end position="177"/>
    </location>
</feature>
<gene>
    <name evidence="5" type="primary">LOC109722815</name>
    <name evidence="2" type="ORF">ACMD2_27300</name>
</gene>
<dbReference type="Proteomes" id="UP000092600">
    <property type="component" value="Unassembled WGS sequence"/>
</dbReference>
<reference evidence="2 3" key="1">
    <citation type="journal article" date="2016" name="DNA Res.">
        <title>The draft genome of MD-2 pineapple using hybrid error correction of long reads.</title>
        <authorList>
            <person name="Redwan R.M."/>
            <person name="Saidin A."/>
            <person name="Kumar S.V."/>
        </authorList>
    </citation>
    <scope>NUCLEOTIDE SEQUENCE [LARGE SCALE GENOMIC DNA]</scope>
    <source>
        <strain evidence="3">cv. MD2</strain>
        <tissue evidence="2">Leaf</tissue>
    </source>
</reference>
<dbReference type="Pfam" id="PF12643">
    <property type="entry name" value="MazG-like"/>
    <property type="match status" value="1"/>
</dbReference>
<dbReference type="STRING" id="4615.A0A199UNW7"/>
<dbReference type="AlphaFoldDB" id="A0A199UNW7"/>
<proteinExistence type="predicted"/>
<dbReference type="CDD" id="cd11537">
    <property type="entry name" value="NTP-PPase_RS21-C6_like"/>
    <property type="match status" value="1"/>
</dbReference>
<dbReference type="OrthoDB" id="411123at2759"/>
<organism evidence="2 3">
    <name type="scientific">Ananas comosus</name>
    <name type="common">Pineapple</name>
    <name type="synonym">Ananas ananas</name>
    <dbReference type="NCBI Taxonomy" id="4615"/>
    <lineage>
        <taxon>Eukaryota</taxon>
        <taxon>Viridiplantae</taxon>
        <taxon>Streptophyta</taxon>
        <taxon>Embryophyta</taxon>
        <taxon>Tracheophyta</taxon>
        <taxon>Spermatophyta</taxon>
        <taxon>Magnoliopsida</taxon>
        <taxon>Liliopsida</taxon>
        <taxon>Poales</taxon>
        <taxon>Bromeliaceae</taxon>
        <taxon>Bromelioideae</taxon>
        <taxon>Ananas</taxon>
    </lineage>
</organism>
<dbReference type="GeneID" id="109722815"/>
<dbReference type="GO" id="GO:0047429">
    <property type="term" value="F:nucleoside triphosphate diphosphatase activity"/>
    <property type="evidence" value="ECO:0007669"/>
    <property type="project" value="InterPro"/>
</dbReference>
<protein>
    <submittedName>
        <fullName evidence="2 5">dCTP pyrophosphatase 1</fullName>
    </submittedName>
</protein>
<reference evidence="5" key="2">
    <citation type="submission" date="2025-04" db="UniProtKB">
        <authorList>
            <consortium name="RefSeq"/>
        </authorList>
    </citation>
    <scope>IDENTIFICATION</scope>
    <source>
        <tissue evidence="5">Leaf</tissue>
    </source>
</reference>
<evidence type="ECO:0000313" key="2">
    <source>
        <dbReference type="EMBL" id="OAY66449.1"/>
    </source>
</evidence>
<evidence type="ECO:0000313" key="4">
    <source>
        <dbReference type="Proteomes" id="UP000515123"/>
    </source>
</evidence>
<feature type="compositionally biased region" description="Polar residues" evidence="1">
    <location>
        <begin position="166"/>
        <end position="177"/>
    </location>
</feature>
<dbReference type="PANTHER" id="PTHR14552">
    <property type="match status" value="1"/>
</dbReference>
<dbReference type="Gramene" id="Aco021405.1.mrna1">
    <property type="protein sequence ID" value="Aco021405.1.mrna1"/>
    <property type="gene ID" value="Aco021405.1.path1"/>
</dbReference>
<dbReference type="RefSeq" id="XP_020106550.1">
    <property type="nucleotide sequence ID" value="XM_020250961.1"/>
</dbReference>
<feature type="region of interest" description="Disordered" evidence="1">
    <location>
        <begin position="1"/>
        <end position="22"/>
    </location>
</feature>
<feature type="compositionally biased region" description="Low complexity" evidence="1">
    <location>
        <begin position="149"/>
        <end position="164"/>
    </location>
</feature>
<dbReference type="SUPFAM" id="SSF101386">
    <property type="entry name" value="all-alpha NTP pyrophosphatases"/>
    <property type="match status" value="1"/>
</dbReference>
<feature type="compositionally biased region" description="Acidic residues" evidence="1">
    <location>
        <begin position="1"/>
        <end position="20"/>
    </location>
</feature>
<evidence type="ECO:0000313" key="3">
    <source>
        <dbReference type="Proteomes" id="UP000092600"/>
    </source>
</evidence>
<dbReference type="EMBL" id="LSRQ01006216">
    <property type="protein sequence ID" value="OAY66449.1"/>
    <property type="molecule type" value="Genomic_DNA"/>
</dbReference>
<keyword evidence="4" id="KW-1185">Reference proteome</keyword>
<evidence type="ECO:0000256" key="1">
    <source>
        <dbReference type="SAM" id="MobiDB-lite"/>
    </source>
</evidence>
<dbReference type="InterPro" id="IPR025984">
    <property type="entry name" value="DCTPP"/>
</dbReference>
<evidence type="ECO:0000313" key="5">
    <source>
        <dbReference type="RefSeq" id="XP_020106550.1"/>
    </source>
</evidence>
<sequence>MEGMVEEEGEVSAMDDDEDAAAAAAAGERRLMVTLDDLKNKMADFARERDWDQFHSPRNLLLALVGEVGELSEIFQWRGEVPKGLPGWREEEREHLGEELSDVLLYLVRLSDVCGVDLGRAVLRKLELNALKYPAEQCKGSSKKHTHYSNSTAAPAASASARANSIEESQNGFSEKL</sequence>
<dbReference type="GO" id="GO:0009143">
    <property type="term" value="P:nucleoside triphosphate catabolic process"/>
    <property type="evidence" value="ECO:0007669"/>
    <property type="project" value="InterPro"/>
</dbReference>
<dbReference type="PANTHER" id="PTHR14552:SF21">
    <property type="entry name" value="DCTP PYROPHOSPHATASE 1"/>
    <property type="match status" value="1"/>
</dbReference>
<name>A0A199UNW7_ANACO</name>
<dbReference type="Proteomes" id="UP000515123">
    <property type="component" value="Linkage group 17"/>
</dbReference>
<accession>A0A199UNW7</accession>
<dbReference type="Gene3D" id="1.10.287.1080">
    <property type="entry name" value="MazG-like"/>
    <property type="match status" value="1"/>
</dbReference>